<reference evidence="5" key="1">
    <citation type="submission" date="2010-08" db="EMBL/GenBank/DDBJ databases">
        <authorList>
            <consortium name="Caenorhabditis japonica Sequencing Consortium"/>
            <person name="Wilson R.K."/>
        </authorList>
    </citation>
    <scope>NUCLEOTIDE SEQUENCE [LARGE SCALE GENOMIC DNA]</scope>
    <source>
        <strain evidence="5">DF5081</strain>
    </source>
</reference>
<dbReference type="AlphaFoldDB" id="A0A8R1I701"/>
<proteinExistence type="predicted"/>
<organism evidence="4 5">
    <name type="scientific">Caenorhabditis japonica</name>
    <dbReference type="NCBI Taxonomy" id="281687"/>
    <lineage>
        <taxon>Eukaryota</taxon>
        <taxon>Metazoa</taxon>
        <taxon>Ecdysozoa</taxon>
        <taxon>Nematoda</taxon>
        <taxon>Chromadorea</taxon>
        <taxon>Rhabditida</taxon>
        <taxon>Rhabditina</taxon>
        <taxon>Rhabditomorpha</taxon>
        <taxon>Rhabditoidea</taxon>
        <taxon>Rhabditidae</taxon>
        <taxon>Peloderinae</taxon>
        <taxon>Caenorhabditis</taxon>
    </lineage>
</organism>
<keyword evidence="2" id="KW-0812">Transmembrane</keyword>
<reference evidence="4" key="2">
    <citation type="submission" date="2022-06" db="UniProtKB">
        <authorList>
            <consortium name="EnsemblMetazoa"/>
        </authorList>
    </citation>
    <scope>IDENTIFICATION</scope>
    <source>
        <strain evidence="4">DF5081</strain>
    </source>
</reference>
<feature type="domain" description="EGF-like" evidence="3">
    <location>
        <begin position="7"/>
        <end position="43"/>
    </location>
</feature>
<dbReference type="Gene3D" id="2.10.25.10">
    <property type="entry name" value="Laminin"/>
    <property type="match status" value="1"/>
</dbReference>
<sequence>MNTCWYTPDACRTSSCNGHGQCTSMIGVMKCECDWGYEGKNCEINKDRVSETTDGFWKRLKNSLINIEALAAIQTSAWTITTIMAKSLGKVYLSSGEDDPQETHQALRAVLLTFGSTSVLFFTDPYLFKISQATCRGFYILIHFCFLGAMCQWMLEGYNANQVVRCVHLNEWERDFRGQRALGIMTAPRMVIPLVVLALALALIFQTNWYQLPSTWTCLGVICNSTTSVYLAIIWIVIVLVISTAAFAESSVLLKHRRPLYNLKLRQRIERNEGMFDGWIVEKCRRNTVLCAVGVLLLSVTWLCHIMAADMRDERFLAWISLIVSAVYGIFTFCQGMYTDPACWSYIVWFAMQHFPARFAPSFDPITLWTREEVKEIQKLPKDEKLMMQTQKIPLNQRLFLHHKWNLQLDEKLNSSTPLDSAILLEILRGETQRLFSSSGTTFQKQQLQETFAEFVQNVLAHPPRDDLLGVKARSEAVTLCAETVDGRAKVTKFMLVPPIDVFEPEETISEEREKSEAAQRRIDNEYDKEIYKLTREEALAQNNFMNSAIKFR</sequence>
<feature type="transmembrane region" description="Helical" evidence="2">
    <location>
        <begin position="316"/>
        <end position="334"/>
    </location>
</feature>
<feature type="transmembrane region" description="Helical" evidence="2">
    <location>
        <begin position="229"/>
        <end position="248"/>
    </location>
</feature>
<dbReference type="PROSITE" id="PS01186">
    <property type="entry name" value="EGF_2"/>
    <property type="match status" value="1"/>
</dbReference>
<dbReference type="Proteomes" id="UP000005237">
    <property type="component" value="Unassembled WGS sequence"/>
</dbReference>
<keyword evidence="1" id="KW-1015">Disulfide bond</keyword>
<dbReference type="SUPFAM" id="SSF57196">
    <property type="entry name" value="EGF/Laminin"/>
    <property type="match status" value="1"/>
</dbReference>
<comment type="caution">
    <text evidence="1">Lacks conserved residue(s) required for the propagation of feature annotation.</text>
</comment>
<evidence type="ECO:0000259" key="3">
    <source>
        <dbReference type="PROSITE" id="PS50026"/>
    </source>
</evidence>
<feature type="disulfide bond" evidence="1">
    <location>
        <begin position="33"/>
        <end position="42"/>
    </location>
</feature>
<protein>
    <submittedName>
        <fullName evidence="4">EGF-like domain-containing protein</fullName>
    </submittedName>
</protein>
<evidence type="ECO:0000256" key="2">
    <source>
        <dbReference type="SAM" id="Phobius"/>
    </source>
</evidence>
<keyword evidence="2" id="KW-1133">Transmembrane helix</keyword>
<evidence type="ECO:0000313" key="4">
    <source>
        <dbReference type="EnsemblMetazoa" id="CJA18732.1"/>
    </source>
</evidence>
<dbReference type="InterPro" id="IPR000742">
    <property type="entry name" value="EGF"/>
</dbReference>
<feature type="transmembrane region" description="Helical" evidence="2">
    <location>
        <begin position="190"/>
        <end position="209"/>
    </location>
</feature>
<dbReference type="CDD" id="cd00054">
    <property type="entry name" value="EGF_CA"/>
    <property type="match status" value="1"/>
</dbReference>
<name>A0A8R1I701_CAEJA</name>
<keyword evidence="5" id="KW-1185">Reference proteome</keyword>
<accession>A0A8R1I701</accession>
<feature type="transmembrane region" description="Helical" evidence="2">
    <location>
        <begin position="289"/>
        <end position="310"/>
    </location>
</feature>
<dbReference type="EnsemblMetazoa" id="CJA18732.1">
    <property type="protein sequence ID" value="CJA18732.1"/>
    <property type="gene ID" value="WBGene00137936"/>
</dbReference>
<keyword evidence="1" id="KW-0245">EGF-like domain</keyword>
<evidence type="ECO:0000313" key="5">
    <source>
        <dbReference type="Proteomes" id="UP000005237"/>
    </source>
</evidence>
<dbReference type="PROSITE" id="PS50026">
    <property type="entry name" value="EGF_3"/>
    <property type="match status" value="1"/>
</dbReference>
<dbReference type="PROSITE" id="PS00022">
    <property type="entry name" value="EGF_1"/>
    <property type="match status" value="1"/>
</dbReference>
<evidence type="ECO:0000256" key="1">
    <source>
        <dbReference type="PROSITE-ProRule" id="PRU00076"/>
    </source>
</evidence>
<keyword evidence="2" id="KW-0472">Membrane</keyword>